<dbReference type="SUPFAM" id="SSF81660">
    <property type="entry name" value="Metal cation-transporting ATPase, ATP-binding domain N"/>
    <property type="match status" value="1"/>
</dbReference>
<keyword evidence="2" id="KW-1185">Reference proteome</keyword>
<dbReference type="InterPro" id="IPR023214">
    <property type="entry name" value="HAD_sf"/>
</dbReference>
<evidence type="ECO:0000313" key="1">
    <source>
        <dbReference type="EMBL" id="KAJ8981399.1"/>
    </source>
</evidence>
<organism evidence="1 2">
    <name type="scientific">Molorchus minor</name>
    <dbReference type="NCBI Taxonomy" id="1323400"/>
    <lineage>
        <taxon>Eukaryota</taxon>
        <taxon>Metazoa</taxon>
        <taxon>Ecdysozoa</taxon>
        <taxon>Arthropoda</taxon>
        <taxon>Hexapoda</taxon>
        <taxon>Insecta</taxon>
        <taxon>Pterygota</taxon>
        <taxon>Neoptera</taxon>
        <taxon>Endopterygota</taxon>
        <taxon>Coleoptera</taxon>
        <taxon>Polyphaga</taxon>
        <taxon>Cucujiformia</taxon>
        <taxon>Chrysomeloidea</taxon>
        <taxon>Cerambycidae</taxon>
        <taxon>Lamiinae</taxon>
        <taxon>Monochamini</taxon>
        <taxon>Molorchus</taxon>
    </lineage>
</organism>
<proteinExistence type="predicted"/>
<reference evidence="1" key="1">
    <citation type="journal article" date="2023" name="Insect Mol. Biol.">
        <title>Genome sequencing provides insights into the evolution of gene families encoding plant cell wall-degrading enzymes in longhorned beetles.</title>
        <authorList>
            <person name="Shin N.R."/>
            <person name="Okamura Y."/>
            <person name="Kirsch R."/>
            <person name="Pauchet Y."/>
        </authorList>
    </citation>
    <scope>NUCLEOTIDE SEQUENCE</scope>
    <source>
        <strain evidence="1">MMC_N1</strain>
    </source>
</reference>
<name>A0ABQ9JUY5_9CUCU</name>
<dbReference type="EMBL" id="JAPWTJ010000185">
    <property type="protein sequence ID" value="KAJ8981399.1"/>
    <property type="molecule type" value="Genomic_DNA"/>
</dbReference>
<dbReference type="Gene3D" id="3.40.1110.10">
    <property type="entry name" value="Calcium-transporting ATPase, cytoplasmic domain N"/>
    <property type="match status" value="1"/>
</dbReference>
<sequence>MGQPAQARNFPITANPLIWEVMVPNSNWLNKIAQNFQTPIPEAHEVAKKGLRVMSMAKGSTLQELTYLGIVGIYDPPRPQVKEAITLLKNLEFKLKCELNKKTQLVGLETLPTQVFSGDQLDQFSETELDEAVPRATVFYRSVT</sequence>
<dbReference type="Gene3D" id="3.40.50.1000">
    <property type="entry name" value="HAD superfamily/HAD-like"/>
    <property type="match status" value="1"/>
</dbReference>
<comment type="caution">
    <text evidence="1">The sequence shown here is derived from an EMBL/GenBank/DDBJ whole genome shotgun (WGS) entry which is preliminary data.</text>
</comment>
<evidence type="ECO:0000313" key="2">
    <source>
        <dbReference type="Proteomes" id="UP001162164"/>
    </source>
</evidence>
<dbReference type="Proteomes" id="UP001162164">
    <property type="component" value="Unassembled WGS sequence"/>
</dbReference>
<accession>A0ABQ9JUY5</accession>
<gene>
    <name evidence="1" type="ORF">NQ317_002593</name>
</gene>
<dbReference type="InterPro" id="IPR023299">
    <property type="entry name" value="ATPase_P-typ_cyto_dom_N"/>
</dbReference>
<protein>
    <submittedName>
        <fullName evidence="1">Uncharacterized protein</fullName>
    </submittedName>
</protein>